<dbReference type="EMBL" id="JBHTMP010000005">
    <property type="protein sequence ID" value="MFD1320507.1"/>
    <property type="molecule type" value="Genomic_DNA"/>
</dbReference>
<dbReference type="Proteomes" id="UP001597260">
    <property type="component" value="Unassembled WGS sequence"/>
</dbReference>
<accession>A0ABW3YA64</accession>
<gene>
    <name evidence="6" type="ORF">ACFQ4H_05305</name>
</gene>
<dbReference type="PANTHER" id="PTHR30055">
    <property type="entry name" value="HTH-TYPE TRANSCRIPTIONAL REGULATOR RUTR"/>
    <property type="match status" value="1"/>
</dbReference>
<keyword evidence="7" id="KW-1185">Reference proteome</keyword>
<evidence type="ECO:0000259" key="5">
    <source>
        <dbReference type="PROSITE" id="PS50977"/>
    </source>
</evidence>
<dbReference type="Gene3D" id="1.10.357.10">
    <property type="entry name" value="Tetracycline Repressor, domain 2"/>
    <property type="match status" value="1"/>
</dbReference>
<dbReference type="InterPro" id="IPR009057">
    <property type="entry name" value="Homeodomain-like_sf"/>
</dbReference>
<sequence length="215" mass="22840">MGTTSRTKAEQRRETMAALTAEGRRMFGRDGFAAVNLNEVARAAGVTKGALYHHFGSKTGLFRAVVEQVQRDVADRVAAAADAEADPWSQLVAGCQAFLAAGSDPEVQRIMLVDGPTVLGWQEWRAMDEASSVQHLTEALTSLIKDGTLSQQPVAPLTRLLSGAMNETALWLAQSADPADRVDASAALTRLLEGIRLVPPGVGSQAAQHGHARAE</sequence>
<evidence type="ECO:0000256" key="4">
    <source>
        <dbReference type="PROSITE-ProRule" id="PRU00335"/>
    </source>
</evidence>
<dbReference type="PROSITE" id="PS50977">
    <property type="entry name" value="HTH_TETR_2"/>
    <property type="match status" value="1"/>
</dbReference>
<evidence type="ECO:0000256" key="1">
    <source>
        <dbReference type="ARBA" id="ARBA00023015"/>
    </source>
</evidence>
<dbReference type="InterPro" id="IPR049484">
    <property type="entry name" value="Rv0078-like_C"/>
</dbReference>
<reference evidence="7" key="1">
    <citation type="journal article" date="2019" name="Int. J. Syst. Evol. Microbiol.">
        <title>The Global Catalogue of Microorganisms (GCM) 10K type strain sequencing project: providing services to taxonomists for standard genome sequencing and annotation.</title>
        <authorList>
            <consortium name="The Broad Institute Genomics Platform"/>
            <consortium name="The Broad Institute Genome Sequencing Center for Infectious Disease"/>
            <person name="Wu L."/>
            <person name="Ma J."/>
        </authorList>
    </citation>
    <scope>NUCLEOTIDE SEQUENCE [LARGE SCALE GENOMIC DNA]</scope>
    <source>
        <strain evidence="7">JCM 31037</strain>
    </source>
</reference>
<dbReference type="RefSeq" id="WP_377567553.1">
    <property type="nucleotide sequence ID" value="NZ_JBHTMP010000005.1"/>
</dbReference>
<keyword evidence="3" id="KW-0804">Transcription</keyword>
<dbReference type="SUPFAM" id="SSF46689">
    <property type="entry name" value="Homeodomain-like"/>
    <property type="match status" value="1"/>
</dbReference>
<dbReference type="PRINTS" id="PR00455">
    <property type="entry name" value="HTHTETR"/>
</dbReference>
<evidence type="ECO:0000313" key="7">
    <source>
        <dbReference type="Proteomes" id="UP001597260"/>
    </source>
</evidence>
<keyword evidence="2 4" id="KW-0238">DNA-binding</keyword>
<feature type="DNA-binding region" description="H-T-H motif" evidence="4">
    <location>
        <begin position="36"/>
        <end position="55"/>
    </location>
</feature>
<evidence type="ECO:0000256" key="2">
    <source>
        <dbReference type="ARBA" id="ARBA00023125"/>
    </source>
</evidence>
<feature type="domain" description="HTH tetR-type" evidence="5">
    <location>
        <begin position="13"/>
        <end position="73"/>
    </location>
</feature>
<keyword evidence="1" id="KW-0805">Transcription regulation</keyword>
<proteinExistence type="predicted"/>
<dbReference type="Pfam" id="PF00440">
    <property type="entry name" value="TetR_N"/>
    <property type="match status" value="1"/>
</dbReference>
<name>A0ABW3YA64_9ACTN</name>
<evidence type="ECO:0000313" key="6">
    <source>
        <dbReference type="EMBL" id="MFD1320507.1"/>
    </source>
</evidence>
<organism evidence="6 7">
    <name type="scientific">Micromonospora sonneratiae</name>
    <dbReference type="NCBI Taxonomy" id="1184706"/>
    <lineage>
        <taxon>Bacteria</taxon>
        <taxon>Bacillati</taxon>
        <taxon>Actinomycetota</taxon>
        <taxon>Actinomycetes</taxon>
        <taxon>Micromonosporales</taxon>
        <taxon>Micromonosporaceae</taxon>
        <taxon>Micromonospora</taxon>
    </lineage>
</organism>
<protein>
    <submittedName>
        <fullName evidence="6">TetR/AcrR family transcriptional regulator</fullName>
    </submittedName>
</protein>
<dbReference type="InterPro" id="IPR050109">
    <property type="entry name" value="HTH-type_TetR-like_transc_reg"/>
</dbReference>
<evidence type="ECO:0000256" key="3">
    <source>
        <dbReference type="ARBA" id="ARBA00023163"/>
    </source>
</evidence>
<comment type="caution">
    <text evidence="6">The sequence shown here is derived from an EMBL/GenBank/DDBJ whole genome shotgun (WGS) entry which is preliminary data.</text>
</comment>
<dbReference type="Pfam" id="PF21351">
    <property type="entry name" value="TetR_C_41"/>
    <property type="match status" value="1"/>
</dbReference>
<dbReference type="InterPro" id="IPR001647">
    <property type="entry name" value="HTH_TetR"/>
</dbReference>
<dbReference type="PANTHER" id="PTHR30055:SF234">
    <property type="entry name" value="HTH-TYPE TRANSCRIPTIONAL REGULATOR BETI"/>
    <property type="match status" value="1"/>
</dbReference>